<gene>
    <name evidence="1" type="ORF">Vadar_000309</name>
</gene>
<reference evidence="1 2" key="1">
    <citation type="journal article" date="2021" name="Hortic Res">
        <title>High-quality reference genome and annotation aids understanding of berry development for evergreen blueberry (Vaccinium darrowii).</title>
        <authorList>
            <person name="Yu J."/>
            <person name="Hulse-Kemp A.M."/>
            <person name="Babiker E."/>
            <person name="Staton M."/>
        </authorList>
    </citation>
    <scope>NUCLEOTIDE SEQUENCE [LARGE SCALE GENOMIC DNA]</scope>
    <source>
        <strain evidence="2">cv. NJ 8807/NJ 8810</strain>
        <tissue evidence="1">Young leaf</tissue>
    </source>
</reference>
<sequence>MESTIVIKVKHGETLRRINGRVNEDGQLDLNMDGLREKVRSLFKFTSEADFTLTYVDEDGDVVTLVEDEDLRDAMSQSLNPLRIAVKLNEKSGRSYTRSSGSSTPLRSPRVQNPVPNLDRSVSEILKSVPEPLRETLSKISHDLASKASSSVPGLAELVDGFSKMGQSYINPVARIPVGTESGTQIEASRSVMCPSMNKETEALKDDRGNEGPSYKHNQKLLLEGIRAVEASVTPDASCDAVCDRKDEVKKIGGCDYVPKAGDFGWCGWKFGSSTLPASDEKAVKAKEPLKPVCAGTSANTAGSLGQKAVDSRNGFGIVFPSLNLMNECPFTGMPVADDSAMPFKHNGSGSHPFRRNYNHIEGLGGIFHRGVRCDGCGVYPITGPRFKSKVKEDYDLCRICFSEMGNEADYIRMDRPVPYRHPYYHRKGLSDPMQNTWMRPPTVPHVQRCSGMQPSRRKLDSRFILDVNILDGTIMGPSTPFTKIWRIRNNGSMVWPQGTQLVWIGGDKLSEALSVELQINSNGLAVDNELDVAVDFTAPELPGRYISYWRMSSPYGQKFGQRVWVLIQVDASLKDSVCDSLSGLNLNLPPPNGSTTETEMVNLNAEPMVVEDTLHEPNNPNMASALLEPMVEAHPHDQERNFPINDTLLVGGGFSAPIPPEVPTSVSYPVVDSSEVAPVAASYLPSTSSGLTSPGLLASAQGASENNDVEQTLLRELEEMGFKQVDLNKEVLRMNEYNLEQSVDELCGVAEWDPILEELREMGFSDNVTNKRLLQKNNGSIKRVVMDLIAGEKV</sequence>
<comment type="caution">
    <text evidence="1">The sequence shown here is derived from an EMBL/GenBank/DDBJ whole genome shotgun (WGS) entry which is preliminary data.</text>
</comment>
<evidence type="ECO:0000313" key="1">
    <source>
        <dbReference type="EMBL" id="KAH7856340.1"/>
    </source>
</evidence>
<accession>A0ACB7YRX9</accession>
<keyword evidence="2" id="KW-1185">Reference proteome</keyword>
<dbReference type="Proteomes" id="UP000828048">
    <property type="component" value="Chromosome 3"/>
</dbReference>
<organism evidence="1 2">
    <name type="scientific">Vaccinium darrowii</name>
    <dbReference type="NCBI Taxonomy" id="229202"/>
    <lineage>
        <taxon>Eukaryota</taxon>
        <taxon>Viridiplantae</taxon>
        <taxon>Streptophyta</taxon>
        <taxon>Embryophyta</taxon>
        <taxon>Tracheophyta</taxon>
        <taxon>Spermatophyta</taxon>
        <taxon>Magnoliopsida</taxon>
        <taxon>eudicotyledons</taxon>
        <taxon>Gunneridae</taxon>
        <taxon>Pentapetalae</taxon>
        <taxon>asterids</taxon>
        <taxon>Ericales</taxon>
        <taxon>Ericaceae</taxon>
        <taxon>Vaccinioideae</taxon>
        <taxon>Vaccinieae</taxon>
        <taxon>Vaccinium</taxon>
    </lineage>
</organism>
<evidence type="ECO:0000313" key="2">
    <source>
        <dbReference type="Proteomes" id="UP000828048"/>
    </source>
</evidence>
<dbReference type="EMBL" id="CM037153">
    <property type="protein sequence ID" value="KAH7856340.1"/>
    <property type="molecule type" value="Genomic_DNA"/>
</dbReference>
<proteinExistence type="predicted"/>
<name>A0ACB7YRX9_9ERIC</name>
<protein>
    <submittedName>
        <fullName evidence="1">Uncharacterized protein</fullName>
    </submittedName>
</protein>